<proteinExistence type="inferred from homology"/>
<accession>A0A2S9ITY0</accession>
<dbReference type="InterPro" id="IPR030817">
    <property type="entry name" value="Myo_inos_IolD"/>
</dbReference>
<evidence type="ECO:0000259" key="5">
    <source>
        <dbReference type="Pfam" id="PF02775"/>
    </source>
</evidence>
<dbReference type="GO" id="GO:0005948">
    <property type="term" value="C:acetolactate synthase complex"/>
    <property type="evidence" value="ECO:0007669"/>
    <property type="project" value="TreeGrafter"/>
</dbReference>
<evidence type="ECO:0000256" key="1">
    <source>
        <dbReference type="ARBA" id="ARBA00007812"/>
    </source>
</evidence>
<keyword evidence="8" id="KW-1185">Reference proteome</keyword>
<dbReference type="SUPFAM" id="SSF52518">
    <property type="entry name" value="Thiamin diphosphate-binding fold (THDP-binding)"/>
    <property type="match status" value="2"/>
</dbReference>
<dbReference type="AlphaFoldDB" id="A0A2S9ITY0"/>
<dbReference type="InterPro" id="IPR029035">
    <property type="entry name" value="DHS-like_NAD/FAD-binding_dom"/>
</dbReference>
<dbReference type="GO" id="GO:0016823">
    <property type="term" value="F:hydrolase activity, acting on acid carbon-carbon bonds, in ketonic substances"/>
    <property type="evidence" value="ECO:0007669"/>
    <property type="project" value="InterPro"/>
</dbReference>
<reference evidence="7 8" key="1">
    <citation type="submission" date="2018-02" db="EMBL/GenBank/DDBJ databases">
        <title>The draft genome of Phyllobacterium sp. 1N-3.</title>
        <authorList>
            <person name="Liu L."/>
            <person name="Li L."/>
            <person name="Zhang X."/>
            <person name="Wang T."/>
            <person name="Liang L."/>
        </authorList>
    </citation>
    <scope>NUCLEOTIDE SEQUENCE [LARGE SCALE GENOMIC DNA]</scope>
    <source>
        <strain evidence="7 8">1N-3</strain>
    </source>
</reference>
<keyword evidence="2 3" id="KW-0786">Thiamine pyrophosphate</keyword>
<dbReference type="PANTHER" id="PTHR18968:SF9">
    <property type="entry name" value="3D-(3,5_4)-TRIHYDROXYCYCLOHEXANE-1,2-DIONE HYDROLASE"/>
    <property type="match status" value="1"/>
</dbReference>
<dbReference type="InterPro" id="IPR000399">
    <property type="entry name" value="TPP-bd_CS"/>
</dbReference>
<gene>
    <name evidence="7" type="primary">iolD</name>
    <name evidence="7" type="ORF">C5748_09085</name>
</gene>
<dbReference type="PANTHER" id="PTHR18968">
    <property type="entry name" value="THIAMINE PYROPHOSPHATE ENZYMES"/>
    <property type="match status" value="1"/>
</dbReference>
<evidence type="ECO:0000259" key="6">
    <source>
        <dbReference type="Pfam" id="PF02776"/>
    </source>
</evidence>
<dbReference type="SUPFAM" id="SSF52467">
    <property type="entry name" value="DHS-like NAD/FAD-binding domain"/>
    <property type="match status" value="1"/>
</dbReference>
<dbReference type="Gene3D" id="3.40.50.970">
    <property type="match status" value="2"/>
</dbReference>
<dbReference type="GO" id="GO:0050660">
    <property type="term" value="F:flavin adenine dinucleotide binding"/>
    <property type="evidence" value="ECO:0007669"/>
    <property type="project" value="TreeGrafter"/>
</dbReference>
<comment type="similarity">
    <text evidence="1 3">Belongs to the TPP enzyme family.</text>
</comment>
<dbReference type="PROSITE" id="PS00187">
    <property type="entry name" value="TPP_ENZYMES"/>
    <property type="match status" value="1"/>
</dbReference>
<evidence type="ECO:0000313" key="7">
    <source>
        <dbReference type="EMBL" id="PRD43985.1"/>
    </source>
</evidence>
<dbReference type="GO" id="GO:0000287">
    <property type="term" value="F:magnesium ion binding"/>
    <property type="evidence" value="ECO:0007669"/>
    <property type="project" value="InterPro"/>
</dbReference>
<dbReference type="GO" id="GO:0009099">
    <property type="term" value="P:L-valine biosynthetic process"/>
    <property type="evidence" value="ECO:0007669"/>
    <property type="project" value="TreeGrafter"/>
</dbReference>
<dbReference type="EMBL" id="PVBR01000005">
    <property type="protein sequence ID" value="PRD43985.1"/>
    <property type="molecule type" value="Genomic_DNA"/>
</dbReference>
<dbReference type="InterPro" id="IPR012001">
    <property type="entry name" value="Thiamin_PyroP_enz_TPP-bd_dom"/>
</dbReference>
<name>A0A2S9ITY0_9HYPH</name>
<evidence type="ECO:0000259" key="4">
    <source>
        <dbReference type="Pfam" id="PF00205"/>
    </source>
</evidence>
<keyword evidence="7" id="KW-0378">Hydrolase</keyword>
<organism evidence="7 8">
    <name type="scientific">Phyllobacterium phragmitis</name>
    <dbReference type="NCBI Taxonomy" id="2670329"/>
    <lineage>
        <taxon>Bacteria</taxon>
        <taxon>Pseudomonadati</taxon>
        <taxon>Pseudomonadota</taxon>
        <taxon>Alphaproteobacteria</taxon>
        <taxon>Hyphomicrobiales</taxon>
        <taxon>Phyllobacteriaceae</taxon>
        <taxon>Phyllobacterium</taxon>
    </lineage>
</organism>
<evidence type="ECO:0000256" key="2">
    <source>
        <dbReference type="ARBA" id="ARBA00023052"/>
    </source>
</evidence>
<evidence type="ECO:0000256" key="3">
    <source>
        <dbReference type="RuleBase" id="RU362132"/>
    </source>
</evidence>
<sequence length="616" mass="65855">MTKTIRLTMAQALARFLTRQMTVIDGKTVPIFAGVWAIFGHGNVAGMGEALYAVRDELPTYRAHNEQGMTFAATAFAKASFRRRFMACTSSIGPGALNMVTAAGVAHVNRLPLLLLPGDVFASRIPDPVLQQVENFADGTASANDCFRPVSRYFDRITRPEQLIPALARTMQVLTDPADCGPVTLALCQDVQAEAFDYPEDFFAERIWTPRRLRPALDELEIAAAALAEAKKPLIIAGGGVLYSEASETLRQFAEKHAIPVAETQAGKSSLPADHPLNLGSIGVTGTSAANELAAEADVILAVGSRLQDFTTGSWSLFRNDAKTIIGLNVQPFDAGKHRALPLVGDALTGLGELAQKLGSYAAPASWQDKAKTALAAWNEAADKATAPTNAALPSDAQVIGAVQRQLTADATVVCAAGSLPGELHKLWRQGAPGSYHLEYGFSCMGYEIAGGLGVKLAKPDKEVVVMVGDGSYLMLNSEIASSVMLGAKLTIVVLDNRGYGCINRLQMATGGANFNNLLRDTHHETLPDIDFRAHAESLGAEAVKASSIAELETALERSKTATRTTVIVIDTDPLITTDAGGNWWDVAVPEVSSRKQVEAARKEYEEARWLQRIGN</sequence>
<dbReference type="Pfam" id="PF02775">
    <property type="entry name" value="TPP_enzyme_C"/>
    <property type="match status" value="1"/>
</dbReference>
<dbReference type="Pfam" id="PF00205">
    <property type="entry name" value="TPP_enzyme_M"/>
    <property type="match status" value="1"/>
</dbReference>
<dbReference type="InterPro" id="IPR012000">
    <property type="entry name" value="Thiamin_PyroP_enz_cen_dom"/>
</dbReference>
<comment type="caution">
    <text evidence="7">The sequence shown here is derived from an EMBL/GenBank/DDBJ whole genome shotgun (WGS) entry which is preliminary data.</text>
</comment>
<feature type="domain" description="Thiamine pyrophosphate enzyme TPP-binding" evidence="5">
    <location>
        <begin position="417"/>
        <end position="569"/>
    </location>
</feature>
<dbReference type="InterPro" id="IPR045229">
    <property type="entry name" value="TPP_enz"/>
</dbReference>
<dbReference type="InterPro" id="IPR011766">
    <property type="entry name" value="TPP_enzyme_TPP-bd"/>
</dbReference>
<protein>
    <submittedName>
        <fullName evidence="7">3D-(3,5/4)-trihydroxycyclohexane-1,2-dione acylhydrolase (Decyclizing)</fullName>
    </submittedName>
</protein>
<dbReference type="GO" id="GO:0019310">
    <property type="term" value="P:inositol catabolic process"/>
    <property type="evidence" value="ECO:0007669"/>
    <property type="project" value="InterPro"/>
</dbReference>
<dbReference type="InterPro" id="IPR029061">
    <property type="entry name" value="THDP-binding"/>
</dbReference>
<dbReference type="Proteomes" id="UP000239434">
    <property type="component" value="Unassembled WGS sequence"/>
</dbReference>
<dbReference type="GO" id="GO:0030976">
    <property type="term" value="F:thiamine pyrophosphate binding"/>
    <property type="evidence" value="ECO:0007669"/>
    <property type="project" value="InterPro"/>
</dbReference>
<feature type="domain" description="Thiamine pyrophosphate enzyme N-terminal TPP-binding" evidence="6">
    <location>
        <begin position="48"/>
        <end position="131"/>
    </location>
</feature>
<dbReference type="CDD" id="cd02003">
    <property type="entry name" value="TPP_IolD"/>
    <property type="match status" value="1"/>
</dbReference>
<dbReference type="Gene3D" id="3.40.50.1220">
    <property type="entry name" value="TPP-binding domain"/>
    <property type="match status" value="1"/>
</dbReference>
<dbReference type="GO" id="GO:0009097">
    <property type="term" value="P:isoleucine biosynthetic process"/>
    <property type="evidence" value="ECO:0007669"/>
    <property type="project" value="TreeGrafter"/>
</dbReference>
<dbReference type="RefSeq" id="WP_105741607.1">
    <property type="nucleotide sequence ID" value="NZ_PVBR01000005.1"/>
</dbReference>
<dbReference type="GO" id="GO:0003984">
    <property type="term" value="F:acetolactate synthase activity"/>
    <property type="evidence" value="ECO:0007669"/>
    <property type="project" value="TreeGrafter"/>
</dbReference>
<evidence type="ECO:0000313" key="8">
    <source>
        <dbReference type="Proteomes" id="UP000239434"/>
    </source>
</evidence>
<dbReference type="NCBIfam" id="TIGR04377">
    <property type="entry name" value="myo_inos_iolD"/>
    <property type="match status" value="1"/>
</dbReference>
<dbReference type="Pfam" id="PF02776">
    <property type="entry name" value="TPP_enzyme_N"/>
    <property type="match status" value="1"/>
</dbReference>
<feature type="domain" description="Thiamine pyrophosphate enzyme central" evidence="4">
    <location>
        <begin position="221"/>
        <end position="353"/>
    </location>
</feature>
<dbReference type="CDD" id="cd07035">
    <property type="entry name" value="TPP_PYR_POX_like"/>
    <property type="match status" value="1"/>
</dbReference>